<evidence type="ECO:0000313" key="2">
    <source>
        <dbReference type="EMBL" id="POG83175.1"/>
    </source>
</evidence>
<proteinExistence type="predicted"/>
<reference evidence="2 3" key="1">
    <citation type="journal article" date="2013" name="Proc. Natl. Acad. Sci. U.S.A.">
        <title>Genome of an arbuscular mycorrhizal fungus provides insight into the oldest plant symbiosis.</title>
        <authorList>
            <person name="Tisserant E."/>
            <person name="Malbreil M."/>
            <person name="Kuo A."/>
            <person name="Kohler A."/>
            <person name="Symeonidi A."/>
            <person name="Balestrini R."/>
            <person name="Charron P."/>
            <person name="Duensing N."/>
            <person name="Frei Dit Frey N."/>
            <person name="Gianinazzi-Pearson V."/>
            <person name="Gilbert L.B."/>
            <person name="Handa Y."/>
            <person name="Herr J.R."/>
            <person name="Hijri M."/>
            <person name="Koul R."/>
            <person name="Kawaguchi M."/>
            <person name="Krajinski F."/>
            <person name="Lammers P.J."/>
            <person name="Masclaux F.G."/>
            <person name="Murat C."/>
            <person name="Morin E."/>
            <person name="Ndikumana S."/>
            <person name="Pagni M."/>
            <person name="Petitpierre D."/>
            <person name="Requena N."/>
            <person name="Rosikiewicz P."/>
            <person name="Riley R."/>
            <person name="Saito K."/>
            <person name="San Clemente H."/>
            <person name="Shapiro H."/>
            <person name="van Tuinen D."/>
            <person name="Becard G."/>
            <person name="Bonfante P."/>
            <person name="Paszkowski U."/>
            <person name="Shachar-Hill Y.Y."/>
            <person name="Tuskan G.A."/>
            <person name="Young P.W."/>
            <person name="Sanders I.R."/>
            <person name="Henrissat B."/>
            <person name="Rensing S.A."/>
            <person name="Grigoriev I.V."/>
            <person name="Corradi N."/>
            <person name="Roux C."/>
            <person name="Martin F."/>
        </authorList>
    </citation>
    <scope>NUCLEOTIDE SEQUENCE [LARGE SCALE GENOMIC DNA]</scope>
    <source>
        <strain evidence="2 3">DAOM 197198</strain>
    </source>
</reference>
<sequence>MRYVWHKTKKVQIMREDLLFFLSHYLIIFEYSLYILFISFYHFENIMIIGILL</sequence>
<dbReference type="EMBL" id="AUPC02000001">
    <property type="protein sequence ID" value="POG83175.1"/>
    <property type="molecule type" value="Genomic_DNA"/>
</dbReference>
<reference evidence="2 3" key="2">
    <citation type="journal article" date="2018" name="New Phytol.">
        <title>High intraspecific genome diversity in the model arbuscular mycorrhizal symbiont Rhizophagus irregularis.</title>
        <authorList>
            <person name="Chen E.C.H."/>
            <person name="Morin E."/>
            <person name="Beaudet D."/>
            <person name="Noel J."/>
            <person name="Yildirir G."/>
            <person name="Ndikumana S."/>
            <person name="Charron P."/>
            <person name="St-Onge C."/>
            <person name="Giorgi J."/>
            <person name="Kruger M."/>
            <person name="Marton T."/>
            <person name="Ropars J."/>
            <person name="Grigoriev I.V."/>
            <person name="Hainaut M."/>
            <person name="Henrissat B."/>
            <person name="Roux C."/>
            <person name="Martin F."/>
            <person name="Corradi N."/>
        </authorList>
    </citation>
    <scope>NUCLEOTIDE SEQUENCE [LARGE SCALE GENOMIC DNA]</scope>
    <source>
        <strain evidence="2 3">DAOM 197198</strain>
    </source>
</reference>
<accession>A0A2P4R002</accession>
<evidence type="ECO:0000313" key="3">
    <source>
        <dbReference type="Proteomes" id="UP000018888"/>
    </source>
</evidence>
<keyword evidence="1" id="KW-0472">Membrane</keyword>
<gene>
    <name evidence="2" type="ORF">GLOIN_2v1490017</name>
</gene>
<keyword evidence="1" id="KW-1133">Transmembrane helix</keyword>
<evidence type="ECO:0000256" key="1">
    <source>
        <dbReference type="SAM" id="Phobius"/>
    </source>
</evidence>
<protein>
    <submittedName>
        <fullName evidence="2">Uncharacterized protein</fullName>
    </submittedName>
</protein>
<dbReference type="AlphaFoldDB" id="A0A2P4R002"/>
<dbReference type="Proteomes" id="UP000018888">
    <property type="component" value="Unassembled WGS sequence"/>
</dbReference>
<organism evidence="2 3">
    <name type="scientific">Rhizophagus irregularis (strain DAOM 181602 / DAOM 197198 / MUCL 43194)</name>
    <name type="common">Arbuscular mycorrhizal fungus</name>
    <name type="synonym">Glomus intraradices</name>
    <dbReference type="NCBI Taxonomy" id="747089"/>
    <lineage>
        <taxon>Eukaryota</taxon>
        <taxon>Fungi</taxon>
        <taxon>Fungi incertae sedis</taxon>
        <taxon>Mucoromycota</taxon>
        <taxon>Glomeromycotina</taxon>
        <taxon>Glomeromycetes</taxon>
        <taxon>Glomerales</taxon>
        <taxon>Glomeraceae</taxon>
        <taxon>Rhizophagus</taxon>
    </lineage>
</organism>
<comment type="caution">
    <text evidence="2">The sequence shown here is derived from an EMBL/GenBank/DDBJ whole genome shotgun (WGS) entry which is preliminary data.</text>
</comment>
<keyword evidence="3" id="KW-1185">Reference proteome</keyword>
<name>A0A2P4R002_RHIID</name>
<keyword evidence="1" id="KW-0812">Transmembrane</keyword>
<feature type="transmembrane region" description="Helical" evidence="1">
    <location>
        <begin position="21"/>
        <end position="43"/>
    </location>
</feature>